<dbReference type="Gene3D" id="3.30.70.870">
    <property type="entry name" value="Elongation Factor G (Translational Gtpase), domain 3"/>
    <property type="match status" value="1"/>
</dbReference>
<evidence type="ECO:0000313" key="8">
    <source>
        <dbReference type="EMBL" id="CAB9497901.1"/>
    </source>
</evidence>
<evidence type="ECO:0000259" key="7">
    <source>
        <dbReference type="PROSITE" id="PS51722"/>
    </source>
</evidence>
<dbReference type="InterPro" id="IPR014721">
    <property type="entry name" value="Ribsml_uS5_D2-typ_fold_subgr"/>
</dbReference>
<reference evidence="8" key="1">
    <citation type="submission" date="2020-06" db="EMBL/GenBank/DDBJ databases">
        <authorList>
            <consortium name="Plant Systems Biology data submission"/>
        </authorList>
    </citation>
    <scope>NUCLEOTIDE SEQUENCE</scope>
    <source>
        <strain evidence="8">D6</strain>
    </source>
</reference>
<dbReference type="SUPFAM" id="SSF54980">
    <property type="entry name" value="EF-G C-terminal domain-like"/>
    <property type="match status" value="2"/>
</dbReference>
<protein>
    <submittedName>
        <fullName evidence="8">Factor G</fullName>
    </submittedName>
</protein>
<dbReference type="InterPro" id="IPR035647">
    <property type="entry name" value="EFG_III/V"/>
</dbReference>
<dbReference type="CDD" id="cd01434">
    <property type="entry name" value="EFG_mtEFG1_IV"/>
    <property type="match status" value="1"/>
</dbReference>
<dbReference type="Pfam" id="PF14492">
    <property type="entry name" value="EFG_III"/>
    <property type="match status" value="1"/>
</dbReference>
<dbReference type="GO" id="GO:0003746">
    <property type="term" value="F:translation elongation factor activity"/>
    <property type="evidence" value="ECO:0007669"/>
    <property type="project" value="InterPro"/>
</dbReference>
<dbReference type="InterPro" id="IPR020568">
    <property type="entry name" value="Ribosomal_Su5_D2-typ_SF"/>
</dbReference>
<comment type="caution">
    <text evidence="8">The sequence shown here is derived from an EMBL/GenBank/DDBJ whole genome shotgun (WGS) entry which is preliminary data.</text>
</comment>
<gene>
    <name evidence="8" type="ORF">SEMRO_27_G018430.1</name>
</gene>
<dbReference type="InterPro" id="IPR005517">
    <property type="entry name" value="Transl_elong_EFG/EF2_IV"/>
</dbReference>
<dbReference type="Pfam" id="PF00009">
    <property type="entry name" value="GTP_EFTU"/>
    <property type="match status" value="1"/>
</dbReference>
<dbReference type="GO" id="GO:0005525">
    <property type="term" value="F:GTP binding"/>
    <property type="evidence" value="ECO:0007669"/>
    <property type="project" value="UniProtKB-KW"/>
</dbReference>
<feature type="chain" id="PRO_5040494878" evidence="6">
    <location>
        <begin position="25"/>
        <end position="783"/>
    </location>
</feature>
<dbReference type="InterPro" id="IPR000795">
    <property type="entry name" value="T_Tr_GTP-bd_dom"/>
</dbReference>
<dbReference type="EMBL" id="CAICTM010000027">
    <property type="protein sequence ID" value="CAB9497901.1"/>
    <property type="molecule type" value="Genomic_DNA"/>
</dbReference>
<feature type="domain" description="Tr-type G" evidence="7">
    <location>
        <begin position="55"/>
        <end position="318"/>
    </location>
</feature>
<keyword evidence="9" id="KW-1185">Reference proteome</keyword>
<evidence type="ECO:0000256" key="1">
    <source>
        <dbReference type="ARBA" id="ARBA00004229"/>
    </source>
</evidence>
<dbReference type="AlphaFoldDB" id="A0A9N8D9V0"/>
<feature type="signal peptide" evidence="6">
    <location>
        <begin position="1"/>
        <end position="24"/>
    </location>
</feature>
<dbReference type="InterPro" id="IPR041095">
    <property type="entry name" value="EFG_II"/>
</dbReference>
<dbReference type="OrthoDB" id="198619at2759"/>
<evidence type="ECO:0000256" key="2">
    <source>
        <dbReference type="ARBA" id="ARBA00022741"/>
    </source>
</evidence>
<evidence type="ECO:0000256" key="4">
    <source>
        <dbReference type="ARBA" id="ARBA00023134"/>
    </source>
</evidence>
<dbReference type="SUPFAM" id="SSF54211">
    <property type="entry name" value="Ribosomal protein S5 domain 2-like"/>
    <property type="match status" value="1"/>
</dbReference>
<dbReference type="Pfam" id="PF00679">
    <property type="entry name" value="EFG_C"/>
    <property type="match status" value="1"/>
</dbReference>
<keyword evidence="4" id="KW-0342">GTP-binding</keyword>
<proteinExistence type="predicted"/>
<evidence type="ECO:0000256" key="6">
    <source>
        <dbReference type="SAM" id="SignalP"/>
    </source>
</evidence>
<dbReference type="SUPFAM" id="SSF52540">
    <property type="entry name" value="P-loop containing nucleoside triphosphate hydrolases"/>
    <property type="match status" value="1"/>
</dbReference>
<evidence type="ECO:0000313" key="9">
    <source>
        <dbReference type="Proteomes" id="UP001153069"/>
    </source>
</evidence>
<keyword evidence="6" id="KW-0732">Signal</keyword>
<dbReference type="InterPro" id="IPR000640">
    <property type="entry name" value="EFG_V-like"/>
</dbReference>
<dbReference type="GO" id="GO:0009507">
    <property type="term" value="C:chloroplast"/>
    <property type="evidence" value="ECO:0007669"/>
    <property type="project" value="UniProtKB-SubCell"/>
</dbReference>
<feature type="region of interest" description="Disordered" evidence="5">
    <location>
        <begin position="484"/>
        <end position="507"/>
    </location>
</feature>
<dbReference type="PROSITE" id="PS51722">
    <property type="entry name" value="G_TR_2"/>
    <property type="match status" value="1"/>
</dbReference>
<dbReference type="Proteomes" id="UP001153069">
    <property type="component" value="Unassembled WGS sequence"/>
</dbReference>
<organism evidence="8 9">
    <name type="scientific">Seminavis robusta</name>
    <dbReference type="NCBI Taxonomy" id="568900"/>
    <lineage>
        <taxon>Eukaryota</taxon>
        <taxon>Sar</taxon>
        <taxon>Stramenopiles</taxon>
        <taxon>Ochrophyta</taxon>
        <taxon>Bacillariophyta</taxon>
        <taxon>Bacillariophyceae</taxon>
        <taxon>Bacillariophycidae</taxon>
        <taxon>Naviculales</taxon>
        <taxon>Naviculaceae</taxon>
        <taxon>Seminavis</taxon>
    </lineage>
</organism>
<dbReference type="Gene3D" id="3.40.50.300">
    <property type="entry name" value="P-loop containing nucleotide triphosphate hydrolases"/>
    <property type="match status" value="1"/>
</dbReference>
<evidence type="ECO:0000256" key="3">
    <source>
        <dbReference type="ARBA" id="ARBA00022917"/>
    </source>
</evidence>
<keyword evidence="2" id="KW-0547">Nucleotide-binding</keyword>
<dbReference type="Gene3D" id="3.30.70.240">
    <property type="match status" value="1"/>
</dbReference>
<dbReference type="PANTHER" id="PTHR43261:SF1">
    <property type="entry name" value="RIBOSOME-RELEASING FACTOR 2, MITOCHONDRIAL"/>
    <property type="match status" value="1"/>
</dbReference>
<keyword evidence="3" id="KW-0648">Protein biosynthesis</keyword>
<name>A0A9N8D9V0_9STRA</name>
<dbReference type="SMART" id="SM00889">
    <property type="entry name" value="EFG_IV"/>
    <property type="match status" value="1"/>
</dbReference>
<evidence type="ECO:0000256" key="5">
    <source>
        <dbReference type="SAM" id="MobiDB-lite"/>
    </source>
</evidence>
<dbReference type="GO" id="GO:0003924">
    <property type="term" value="F:GTPase activity"/>
    <property type="evidence" value="ECO:0007669"/>
    <property type="project" value="InterPro"/>
</dbReference>
<sequence>MGFPSCFGGLSLVLALLLQEPASGFTTLPWLPRKATFQLSAVAQETSALKVEDPSLLRNVGIVGHSHHGKSTLMEWMLYDENVLTKTPTRAHSSLDADPAEAQRGSSVFSHYGKCPHNGHVLALTDTPWGDFPADAQASVDGTDAAVLVVSAADSVQSGTLSAWQHCASHHIPAMVALTKLDRPFLQLSRVLQDMEDAFGIKPLPLQVLSGEPDDYSVLPLFQLQDDSGDLIQNAQVANNEELQLAWTVLEEAVAMTDDDLLVDYLEDGELTTGQVVRGLQKAVLQHKILPLVYTSAESDTGVRELMDIVVGVLPSPLDTRDEAIRMACEQEAAKCDLKPGIEAGFCARVLHTTINSFGSLSVLRVISNSVHDTNDAFASLPHEVVNLRNEETIKMPSVATSFSLSGKDRVSLQDGMAIVPGDVIAVPKLPESVHTNDILSIPEAQDDELSEILLETQANVLTPLSRPVEQVALMTAATVTFASGDTSSSKQSKKKKGGNKNNNNDEKLVNALRSLAREDLALRLEQDAASGKLMVHCMSAEHLQLLALRLEDRYDLHVEFGQPPVAYRETLVKRVVKVEGKHKKQSGGSGQFGVCFIDMEPLEEGAGIEFESRIKGGVISKTFIASVEKGVREQLQAGGPLGGFPVTDVKVTLVDGKMHSVDSKDIAFQSAGKQAVKAALERGKTRLLQPMEKVTFSIDTSLQGDVNSIVSRFDGYVLSSTPGEVGSELEMEAILCSASIGQVSDSLRAASAGEGSFTSEFSHYQPVQDDLVKGIVGESHDD</sequence>
<accession>A0A9N8D9V0</accession>
<dbReference type="InterPro" id="IPR027417">
    <property type="entry name" value="P-loop_NTPase"/>
</dbReference>
<dbReference type="Gene3D" id="3.30.230.10">
    <property type="match status" value="1"/>
</dbReference>
<comment type="subcellular location">
    <subcellularLocation>
        <location evidence="1">Plastid</location>
        <location evidence="1">Chloroplast</location>
    </subcellularLocation>
</comment>
<dbReference type="CDD" id="cd01514">
    <property type="entry name" value="Elongation_Factor_C"/>
    <property type="match status" value="1"/>
</dbReference>
<dbReference type="InterPro" id="IPR047872">
    <property type="entry name" value="EFG_IV"/>
</dbReference>
<dbReference type="GO" id="GO:0032790">
    <property type="term" value="P:ribosome disassembly"/>
    <property type="evidence" value="ECO:0007669"/>
    <property type="project" value="TreeGrafter"/>
</dbReference>
<dbReference type="Pfam" id="PF03764">
    <property type="entry name" value="EFG_IV"/>
    <property type="match status" value="1"/>
</dbReference>
<dbReference type="PANTHER" id="PTHR43261">
    <property type="entry name" value="TRANSLATION ELONGATION FACTOR G-RELATED"/>
    <property type="match status" value="1"/>
</dbReference>